<gene>
    <name evidence="1" type="ORF">XM47_01140</name>
</gene>
<reference evidence="1 2" key="1">
    <citation type="submission" date="2015-04" db="EMBL/GenBank/DDBJ databases">
        <title>Draft Genome Sequence of the Novel Agar-Digesting Marine Bacterium Q1.</title>
        <authorList>
            <person name="Li Y."/>
            <person name="Li D."/>
            <person name="Chen G."/>
            <person name="Du Z."/>
        </authorList>
    </citation>
    <scope>NUCLEOTIDE SEQUENCE [LARGE SCALE GENOMIC DNA]</scope>
    <source>
        <strain evidence="1 2">Q1</strain>
    </source>
</reference>
<dbReference type="OrthoDB" id="6938975at2"/>
<dbReference type="RefSeq" id="WP_048688429.1">
    <property type="nucleotide sequence ID" value="NZ_KQ130482.1"/>
</dbReference>
<name>A0A0J8GVE7_9ALTE</name>
<sequence>MLKIKRPKSLPKNFKPSIVTFESSLFFTVDIETDENGDYILPLPDSLLADMGWQLDDVLNIERVKNQQALQINNLSYLKMKPSVFKRNLTSIMRNISNNNHPLKRVKIESKTPWIFILANEYNALTKDNTHYIND</sequence>
<keyword evidence="2" id="KW-1185">Reference proteome</keyword>
<dbReference type="AlphaFoldDB" id="A0A0J8GVE7"/>
<dbReference type="EMBL" id="LAZL01000002">
    <property type="protein sequence ID" value="KMT66760.1"/>
    <property type="molecule type" value="Genomic_DNA"/>
</dbReference>
<organism evidence="1 2">
    <name type="scientific">Catenovulum maritimum</name>
    <dbReference type="NCBI Taxonomy" id="1513271"/>
    <lineage>
        <taxon>Bacteria</taxon>
        <taxon>Pseudomonadati</taxon>
        <taxon>Pseudomonadota</taxon>
        <taxon>Gammaproteobacteria</taxon>
        <taxon>Alteromonadales</taxon>
        <taxon>Alteromonadaceae</taxon>
        <taxon>Catenovulum</taxon>
    </lineage>
</organism>
<dbReference type="Proteomes" id="UP000037600">
    <property type="component" value="Unassembled WGS sequence"/>
</dbReference>
<proteinExistence type="predicted"/>
<comment type="caution">
    <text evidence="1">The sequence shown here is derived from an EMBL/GenBank/DDBJ whole genome shotgun (WGS) entry which is preliminary data.</text>
</comment>
<protein>
    <submittedName>
        <fullName evidence="1">Uncharacterized protein</fullName>
    </submittedName>
</protein>
<accession>A0A0J8GVE7</accession>
<evidence type="ECO:0000313" key="1">
    <source>
        <dbReference type="EMBL" id="KMT66760.1"/>
    </source>
</evidence>
<evidence type="ECO:0000313" key="2">
    <source>
        <dbReference type="Proteomes" id="UP000037600"/>
    </source>
</evidence>